<dbReference type="PANTHER" id="PTHR46602:SF1">
    <property type="entry name" value="PROTEIN SUPPRESSOR OF GENE SILENCING 3"/>
    <property type="match status" value="1"/>
</dbReference>
<gene>
    <name evidence="2" type="ORF">CQW23_24245</name>
</gene>
<dbReference type="GO" id="GO:0051607">
    <property type="term" value="P:defense response to virus"/>
    <property type="evidence" value="ECO:0007669"/>
    <property type="project" value="InterPro"/>
</dbReference>
<feature type="compositionally biased region" description="Polar residues" evidence="1">
    <location>
        <begin position="1"/>
        <end position="15"/>
    </location>
</feature>
<reference evidence="3" key="2">
    <citation type="journal article" date="2017" name="J. Anim. Genet.">
        <title>Multiple reference genome sequences of hot pepper reveal the massive evolution of plant disease resistance genes by retroduplication.</title>
        <authorList>
            <person name="Kim S."/>
            <person name="Park J."/>
            <person name="Yeom S.-I."/>
            <person name="Kim Y.-M."/>
            <person name="Seo E."/>
            <person name="Kim K.-T."/>
            <person name="Kim M.-S."/>
            <person name="Lee J.M."/>
            <person name="Cheong K."/>
            <person name="Shin H.-S."/>
            <person name="Kim S.-B."/>
            <person name="Han K."/>
            <person name="Lee J."/>
            <person name="Park M."/>
            <person name="Lee H.-A."/>
            <person name="Lee H.-Y."/>
            <person name="Lee Y."/>
            <person name="Oh S."/>
            <person name="Lee J.H."/>
            <person name="Choi E."/>
            <person name="Choi E."/>
            <person name="Lee S.E."/>
            <person name="Jeon J."/>
            <person name="Kim H."/>
            <person name="Choi G."/>
            <person name="Song H."/>
            <person name="Lee J."/>
            <person name="Lee S.-C."/>
            <person name="Kwon J.-K."/>
            <person name="Lee H.-Y."/>
            <person name="Koo N."/>
            <person name="Hong Y."/>
            <person name="Kim R.W."/>
            <person name="Kang W.-H."/>
            <person name="Huh J.H."/>
            <person name="Kang B.-C."/>
            <person name="Yang T.-J."/>
            <person name="Lee Y.-H."/>
            <person name="Bennetzen J.L."/>
            <person name="Choi D."/>
        </authorList>
    </citation>
    <scope>NUCLEOTIDE SEQUENCE [LARGE SCALE GENOMIC DNA]</scope>
    <source>
        <strain evidence="3">cv. PBC81</strain>
    </source>
</reference>
<dbReference type="GO" id="GO:0031047">
    <property type="term" value="P:regulatory ncRNA-mediated gene silencing"/>
    <property type="evidence" value="ECO:0007669"/>
    <property type="project" value="InterPro"/>
</dbReference>
<protein>
    <submittedName>
        <fullName evidence="2">Uncharacterized protein</fullName>
    </submittedName>
</protein>
<name>A0A2G2VU85_CAPBA</name>
<dbReference type="EMBL" id="MLFT02000010">
    <property type="protein sequence ID" value="PHT36545.1"/>
    <property type="molecule type" value="Genomic_DNA"/>
</dbReference>
<evidence type="ECO:0000313" key="2">
    <source>
        <dbReference type="EMBL" id="PHT36545.1"/>
    </source>
</evidence>
<dbReference type="AlphaFoldDB" id="A0A2G2VU85"/>
<dbReference type="PANTHER" id="PTHR46602">
    <property type="entry name" value="PROTEIN SUPPRESSOR OF GENE SILENCING 3"/>
    <property type="match status" value="1"/>
</dbReference>
<dbReference type="InterPro" id="IPR044287">
    <property type="entry name" value="SGS3"/>
</dbReference>
<evidence type="ECO:0000256" key="1">
    <source>
        <dbReference type="SAM" id="MobiDB-lite"/>
    </source>
</evidence>
<dbReference type="Proteomes" id="UP000224567">
    <property type="component" value="Unassembled WGS sequence"/>
</dbReference>
<sequence length="235" mass="27232">MSSSKWVGNPSNSLAKQKEQAVDEINLGVRDMGLNSEQNDGWEVYARKPKNKGRKRAGKECSSQEYFLSAADYDKAGENDVEDNELDFIDESDDDLQYDDFDSDVTETSYEMCKKNRWFKQLLESRDSLTVTEINDSERQWHCPAWKVGPGTIKWFIGLPSLITHAKTKRVRVKLHRELVEHLEEELRQRGTSVVPPSEMYGKQDGVEFKDKEIVWTPMVVIMNTRLDKDENDKF</sequence>
<feature type="region of interest" description="Disordered" evidence="1">
    <location>
        <begin position="1"/>
        <end position="20"/>
    </location>
</feature>
<reference evidence="2 3" key="1">
    <citation type="journal article" date="2017" name="Genome Biol.">
        <title>New reference genome sequences of hot pepper reveal the massive evolution of plant disease-resistance genes by retroduplication.</title>
        <authorList>
            <person name="Kim S."/>
            <person name="Park J."/>
            <person name="Yeom S.I."/>
            <person name="Kim Y.M."/>
            <person name="Seo E."/>
            <person name="Kim K.T."/>
            <person name="Kim M.S."/>
            <person name="Lee J.M."/>
            <person name="Cheong K."/>
            <person name="Shin H.S."/>
            <person name="Kim S.B."/>
            <person name="Han K."/>
            <person name="Lee J."/>
            <person name="Park M."/>
            <person name="Lee H.A."/>
            <person name="Lee H.Y."/>
            <person name="Lee Y."/>
            <person name="Oh S."/>
            <person name="Lee J.H."/>
            <person name="Choi E."/>
            <person name="Choi E."/>
            <person name="Lee S.E."/>
            <person name="Jeon J."/>
            <person name="Kim H."/>
            <person name="Choi G."/>
            <person name="Song H."/>
            <person name="Lee J."/>
            <person name="Lee S.C."/>
            <person name="Kwon J.K."/>
            <person name="Lee H.Y."/>
            <person name="Koo N."/>
            <person name="Hong Y."/>
            <person name="Kim R.W."/>
            <person name="Kang W.H."/>
            <person name="Huh J.H."/>
            <person name="Kang B.C."/>
            <person name="Yang T.J."/>
            <person name="Lee Y.H."/>
            <person name="Bennetzen J.L."/>
            <person name="Choi D."/>
        </authorList>
    </citation>
    <scope>NUCLEOTIDE SEQUENCE [LARGE SCALE GENOMIC DNA]</scope>
    <source>
        <strain evidence="3">cv. PBC81</strain>
    </source>
</reference>
<accession>A0A2G2VU85</accession>
<proteinExistence type="predicted"/>
<dbReference type="OrthoDB" id="1328205at2759"/>
<organism evidence="2 3">
    <name type="scientific">Capsicum baccatum</name>
    <name type="common">Peruvian pepper</name>
    <dbReference type="NCBI Taxonomy" id="33114"/>
    <lineage>
        <taxon>Eukaryota</taxon>
        <taxon>Viridiplantae</taxon>
        <taxon>Streptophyta</taxon>
        <taxon>Embryophyta</taxon>
        <taxon>Tracheophyta</taxon>
        <taxon>Spermatophyta</taxon>
        <taxon>Magnoliopsida</taxon>
        <taxon>eudicotyledons</taxon>
        <taxon>Gunneridae</taxon>
        <taxon>Pentapetalae</taxon>
        <taxon>asterids</taxon>
        <taxon>lamiids</taxon>
        <taxon>Solanales</taxon>
        <taxon>Solanaceae</taxon>
        <taxon>Solanoideae</taxon>
        <taxon>Capsiceae</taxon>
        <taxon>Capsicum</taxon>
    </lineage>
</organism>
<comment type="caution">
    <text evidence="2">The sequence shown here is derived from an EMBL/GenBank/DDBJ whole genome shotgun (WGS) entry which is preliminary data.</text>
</comment>
<dbReference type="STRING" id="33114.A0A2G2VU85"/>
<evidence type="ECO:0000313" key="3">
    <source>
        <dbReference type="Proteomes" id="UP000224567"/>
    </source>
</evidence>
<keyword evidence="3" id="KW-1185">Reference proteome</keyword>